<reference evidence="1" key="2">
    <citation type="journal article" date="2015" name="Data Brief">
        <title>Shoot transcriptome of the giant reed, Arundo donax.</title>
        <authorList>
            <person name="Barrero R.A."/>
            <person name="Guerrero F.D."/>
            <person name="Moolhuijzen P."/>
            <person name="Goolsby J.A."/>
            <person name="Tidwell J."/>
            <person name="Bellgard S.E."/>
            <person name="Bellgard M.I."/>
        </authorList>
    </citation>
    <scope>NUCLEOTIDE SEQUENCE</scope>
    <source>
        <tissue evidence="1">Shoot tissue taken approximately 20 cm above the soil surface</tissue>
    </source>
</reference>
<dbReference type="AlphaFoldDB" id="A0A0A8YBA0"/>
<name>A0A0A8YBA0_ARUDO</name>
<protein>
    <submittedName>
        <fullName evidence="1">Uncharacterized protein</fullName>
    </submittedName>
</protein>
<evidence type="ECO:0000313" key="1">
    <source>
        <dbReference type="EMBL" id="JAD23261.1"/>
    </source>
</evidence>
<organism evidence="1">
    <name type="scientific">Arundo donax</name>
    <name type="common">Giant reed</name>
    <name type="synonym">Donax arundinaceus</name>
    <dbReference type="NCBI Taxonomy" id="35708"/>
    <lineage>
        <taxon>Eukaryota</taxon>
        <taxon>Viridiplantae</taxon>
        <taxon>Streptophyta</taxon>
        <taxon>Embryophyta</taxon>
        <taxon>Tracheophyta</taxon>
        <taxon>Spermatophyta</taxon>
        <taxon>Magnoliopsida</taxon>
        <taxon>Liliopsida</taxon>
        <taxon>Poales</taxon>
        <taxon>Poaceae</taxon>
        <taxon>PACMAD clade</taxon>
        <taxon>Arundinoideae</taxon>
        <taxon>Arundineae</taxon>
        <taxon>Arundo</taxon>
    </lineage>
</organism>
<reference evidence="1" key="1">
    <citation type="submission" date="2014-09" db="EMBL/GenBank/DDBJ databases">
        <authorList>
            <person name="Magalhaes I.L.F."/>
            <person name="Oliveira U."/>
            <person name="Santos F.R."/>
            <person name="Vidigal T.H.D.A."/>
            <person name="Brescovit A.D."/>
            <person name="Santos A.J."/>
        </authorList>
    </citation>
    <scope>NUCLEOTIDE SEQUENCE</scope>
    <source>
        <tissue evidence="1">Shoot tissue taken approximately 20 cm above the soil surface</tissue>
    </source>
</reference>
<sequence length="31" mass="3433">MDVILCSILLPEMAWMRSHGVHLHQAAAGMN</sequence>
<accession>A0A0A8YBA0</accession>
<dbReference type="EMBL" id="GBRH01274634">
    <property type="protein sequence ID" value="JAD23261.1"/>
    <property type="molecule type" value="Transcribed_RNA"/>
</dbReference>
<proteinExistence type="predicted"/>